<keyword evidence="7" id="KW-1133">Transmembrane helix</keyword>
<keyword evidence="1" id="KW-0001">2Fe-2S</keyword>
<feature type="domain" description="Rieske" evidence="8">
    <location>
        <begin position="198"/>
        <end position="293"/>
    </location>
</feature>
<evidence type="ECO:0000256" key="6">
    <source>
        <dbReference type="ARBA" id="ARBA00034078"/>
    </source>
</evidence>
<evidence type="ECO:0000313" key="9">
    <source>
        <dbReference type="EMBL" id="EES52847.1"/>
    </source>
</evidence>
<dbReference type="InterPro" id="IPR017941">
    <property type="entry name" value="Rieske_2Fe-2S"/>
</dbReference>
<dbReference type="GO" id="GO:0016020">
    <property type="term" value="C:membrane"/>
    <property type="evidence" value="ECO:0007669"/>
    <property type="project" value="InterPro"/>
</dbReference>
<protein>
    <submittedName>
        <fullName evidence="9">Probable rieske iron-sulfur family protein</fullName>
    </submittedName>
</protein>
<dbReference type="AlphaFoldDB" id="C6HXL8"/>
<keyword evidence="10" id="KW-1185">Reference proteome</keyword>
<organism evidence="9 10">
    <name type="scientific">Leptospirillum ferrodiazotrophum</name>
    <dbReference type="NCBI Taxonomy" id="412449"/>
    <lineage>
        <taxon>Bacteria</taxon>
        <taxon>Pseudomonadati</taxon>
        <taxon>Nitrospirota</taxon>
        <taxon>Nitrospiria</taxon>
        <taxon>Nitrospirales</taxon>
        <taxon>Nitrospiraceae</taxon>
        <taxon>Leptospirillum</taxon>
    </lineage>
</organism>
<sequence length="310" mass="34317">MDKEVTYRVGIPVMGVRGESLGRLEKVLLMESRHQVTALVVRSLDSMHILPLDRVTELNAAEIRTNVTPEELHGFPVFDPTQYEEVPPWFFPPGHHIELGALVTIKPLDVREQGEEDALTRRAFMGRSVAILAAAIGVSLLVPIGGYIMAAATTPVKDSWRDLGVKLQDLPMDEPVSHSFRAFSVSGWMRVPEERSVWLIRHSGVSDPQSEPEDKILGLDSPLELANSDPRLTVLSPICPHLGCEPQWHKGQKLFICPCHHSIYQLNGKRIGGPAPRPMDQLPVRIASDGSISVIYEQFAIGIAAKKRLA</sequence>
<name>C6HXL8_9BACT</name>
<proteinExistence type="predicted"/>
<dbReference type="PROSITE" id="PS51296">
    <property type="entry name" value="RIESKE"/>
    <property type="match status" value="1"/>
</dbReference>
<comment type="cofactor">
    <cofactor evidence="6">
        <name>[2Fe-2S] cluster</name>
        <dbReference type="ChEBI" id="CHEBI:190135"/>
    </cofactor>
</comment>
<dbReference type="EMBL" id="GG693873">
    <property type="protein sequence ID" value="EES52847.1"/>
    <property type="molecule type" value="Genomic_DNA"/>
</dbReference>
<keyword evidence="3" id="KW-0408">Iron</keyword>
<evidence type="ECO:0000259" key="8">
    <source>
        <dbReference type="PROSITE" id="PS51296"/>
    </source>
</evidence>
<keyword evidence="2" id="KW-0479">Metal-binding</keyword>
<evidence type="ECO:0000256" key="2">
    <source>
        <dbReference type="ARBA" id="ARBA00022723"/>
    </source>
</evidence>
<dbReference type="Gene3D" id="2.102.10.10">
    <property type="entry name" value="Rieske [2Fe-2S] iron-sulphur domain"/>
    <property type="match status" value="1"/>
</dbReference>
<dbReference type="InterPro" id="IPR036922">
    <property type="entry name" value="Rieske_2Fe-2S_sf"/>
</dbReference>
<dbReference type="PANTHER" id="PTHR10134">
    <property type="entry name" value="CYTOCHROME B-C1 COMPLEX SUBUNIT RIESKE, MITOCHONDRIAL"/>
    <property type="match status" value="1"/>
</dbReference>
<dbReference type="GO" id="GO:0051537">
    <property type="term" value="F:2 iron, 2 sulfur cluster binding"/>
    <property type="evidence" value="ECO:0007669"/>
    <property type="project" value="UniProtKB-KW"/>
</dbReference>
<evidence type="ECO:0000256" key="7">
    <source>
        <dbReference type="SAM" id="Phobius"/>
    </source>
</evidence>
<evidence type="ECO:0000256" key="1">
    <source>
        <dbReference type="ARBA" id="ARBA00022714"/>
    </source>
</evidence>
<gene>
    <name evidence="9" type="ORF">UBAL3_92050216</name>
</gene>
<dbReference type="Proteomes" id="UP000009374">
    <property type="component" value="Unassembled WGS sequence"/>
</dbReference>
<dbReference type="SUPFAM" id="SSF50022">
    <property type="entry name" value="ISP domain"/>
    <property type="match status" value="1"/>
</dbReference>
<evidence type="ECO:0000256" key="3">
    <source>
        <dbReference type="ARBA" id="ARBA00023004"/>
    </source>
</evidence>
<keyword evidence="5" id="KW-1015">Disulfide bond</keyword>
<dbReference type="InterPro" id="IPR005805">
    <property type="entry name" value="Rieske_Fe-S_prot_C"/>
</dbReference>
<keyword evidence="7" id="KW-0812">Transmembrane</keyword>
<evidence type="ECO:0000256" key="5">
    <source>
        <dbReference type="ARBA" id="ARBA00023157"/>
    </source>
</evidence>
<feature type="transmembrane region" description="Helical" evidence="7">
    <location>
        <begin position="129"/>
        <end position="150"/>
    </location>
</feature>
<keyword evidence="7" id="KW-0472">Membrane</keyword>
<keyword evidence="4" id="KW-0411">Iron-sulfur</keyword>
<dbReference type="CDD" id="cd03467">
    <property type="entry name" value="Rieske"/>
    <property type="match status" value="1"/>
</dbReference>
<dbReference type="Pfam" id="PF00355">
    <property type="entry name" value="Rieske"/>
    <property type="match status" value="1"/>
</dbReference>
<dbReference type="GO" id="GO:0046872">
    <property type="term" value="F:metal ion binding"/>
    <property type="evidence" value="ECO:0007669"/>
    <property type="project" value="UniProtKB-KW"/>
</dbReference>
<dbReference type="PRINTS" id="PR00162">
    <property type="entry name" value="RIESKE"/>
</dbReference>
<evidence type="ECO:0000313" key="10">
    <source>
        <dbReference type="Proteomes" id="UP000009374"/>
    </source>
</evidence>
<dbReference type="InterPro" id="IPR014349">
    <property type="entry name" value="Rieske_Fe-S_prot"/>
</dbReference>
<evidence type="ECO:0000256" key="4">
    <source>
        <dbReference type="ARBA" id="ARBA00023014"/>
    </source>
</evidence>
<reference evidence="9 10" key="1">
    <citation type="journal article" date="2009" name="Appl. Environ. Microbiol.">
        <title>Community genomic and proteomic analyses of chemoautotrophic iron-oxidizing "Leptospirillum rubarum" (Group II) and "Leptospirillum ferrodiazotrophum" (Group III) bacteria in acid mine drainage biofilms.</title>
        <authorList>
            <person name="Goltsman D.S."/>
            <person name="Denef V.J."/>
            <person name="Singer S.W."/>
            <person name="VerBerkmoes N.C."/>
            <person name="Lefsrud M."/>
            <person name="Mueller R.S."/>
            <person name="Dick G.J."/>
            <person name="Sun C.L."/>
            <person name="Wheeler K.E."/>
            <person name="Zemla A."/>
            <person name="Baker B.J."/>
            <person name="Hauser L."/>
            <person name="Land M."/>
            <person name="Shah M.B."/>
            <person name="Thelen M.P."/>
            <person name="Hettich R.L."/>
            <person name="Banfield J.F."/>
        </authorList>
    </citation>
    <scope>NUCLEOTIDE SEQUENCE [LARGE SCALE GENOMIC DNA]</scope>
</reference>
<accession>C6HXL8</accession>